<gene>
    <name evidence="1" type="ORF">L1987_40294</name>
</gene>
<dbReference type="Proteomes" id="UP001056120">
    <property type="component" value="Linkage Group LG13"/>
</dbReference>
<name>A0ACB9GU20_9ASTR</name>
<reference evidence="1 2" key="2">
    <citation type="journal article" date="2022" name="Mol. Ecol. Resour.">
        <title>The genomes of chicory, endive, great burdock and yacon provide insights into Asteraceae paleo-polyploidization history and plant inulin production.</title>
        <authorList>
            <person name="Fan W."/>
            <person name="Wang S."/>
            <person name="Wang H."/>
            <person name="Wang A."/>
            <person name="Jiang F."/>
            <person name="Liu H."/>
            <person name="Zhao H."/>
            <person name="Xu D."/>
            <person name="Zhang Y."/>
        </authorList>
    </citation>
    <scope>NUCLEOTIDE SEQUENCE [LARGE SCALE GENOMIC DNA]</scope>
    <source>
        <strain evidence="2">cv. Yunnan</strain>
        <tissue evidence="1">Leaves</tissue>
    </source>
</reference>
<comment type="caution">
    <text evidence="1">The sequence shown here is derived from an EMBL/GenBank/DDBJ whole genome shotgun (WGS) entry which is preliminary data.</text>
</comment>
<accession>A0ACB9GU20</accession>
<organism evidence="1 2">
    <name type="scientific">Smallanthus sonchifolius</name>
    <dbReference type="NCBI Taxonomy" id="185202"/>
    <lineage>
        <taxon>Eukaryota</taxon>
        <taxon>Viridiplantae</taxon>
        <taxon>Streptophyta</taxon>
        <taxon>Embryophyta</taxon>
        <taxon>Tracheophyta</taxon>
        <taxon>Spermatophyta</taxon>
        <taxon>Magnoliopsida</taxon>
        <taxon>eudicotyledons</taxon>
        <taxon>Gunneridae</taxon>
        <taxon>Pentapetalae</taxon>
        <taxon>asterids</taxon>
        <taxon>campanulids</taxon>
        <taxon>Asterales</taxon>
        <taxon>Asteraceae</taxon>
        <taxon>Asteroideae</taxon>
        <taxon>Heliantheae alliance</taxon>
        <taxon>Millerieae</taxon>
        <taxon>Smallanthus</taxon>
    </lineage>
</organism>
<proteinExistence type="predicted"/>
<reference evidence="2" key="1">
    <citation type="journal article" date="2022" name="Mol. Ecol. Resour.">
        <title>The genomes of chicory, endive, great burdock and yacon provide insights into Asteraceae palaeo-polyploidization history and plant inulin production.</title>
        <authorList>
            <person name="Fan W."/>
            <person name="Wang S."/>
            <person name="Wang H."/>
            <person name="Wang A."/>
            <person name="Jiang F."/>
            <person name="Liu H."/>
            <person name="Zhao H."/>
            <person name="Xu D."/>
            <person name="Zhang Y."/>
        </authorList>
    </citation>
    <scope>NUCLEOTIDE SEQUENCE [LARGE SCALE GENOMIC DNA]</scope>
    <source>
        <strain evidence="2">cv. Yunnan</strain>
    </source>
</reference>
<protein>
    <submittedName>
        <fullName evidence="1">Uncharacterized protein</fullName>
    </submittedName>
</protein>
<dbReference type="EMBL" id="CM042030">
    <property type="protein sequence ID" value="KAI3786541.1"/>
    <property type="molecule type" value="Genomic_DNA"/>
</dbReference>
<evidence type="ECO:0000313" key="2">
    <source>
        <dbReference type="Proteomes" id="UP001056120"/>
    </source>
</evidence>
<evidence type="ECO:0000313" key="1">
    <source>
        <dbReference type="EMBL" id="KAI3786541.1"/>
    </source>
</evidence>
<sequence>MMQNPQGLPNKREGSANKDHSPMQTTNSDPIGGTKVSNSGDNVAKEAMESVATEEFNVGLERSGELKKSNAPFVSQRSVLHVLKFDKV</sequence>
<keyword evidence="2" id="KW-1185">Reference proteome</keyword>